<evidence type="ECO:0000313" key="2">
    <source>
        <dbReference type="Proteomes" id="UP000198211"/>
    </source>
</evidence>
<proteinExistence type="predicted"/>
<keyword evidence="2" id="KW-1185">Reference proteome</keyword>
<dbReference type="EMBL" id="NBNE01000161">
    <property type="protein sequence ID" value="OWZ22113.1"/>
    <property type="molecule type" value="Genomic_DNA"/>
</dbReference>
<gene>
    <name evidence="1" type="ORF">PHMEG_0003230</name>
</gene>
<dbReference type="AlphaFoldDB" id="A0A225WWX0"/>
<protein>
    <submittedName>
        <fullName evidence="1">Retroelement pol Polyprotein</fullName>
    </submittedName>
</protein>
<name>A0A225WWX0_9STRA</name>
<dbReference type="OrthoDB" id="439192at2759"/>
<reference evidence="2" key="1">
    <citation type="submission" date="2017-03" db="EMBL/GenBank/DDBJ databases">
        <title>Phytopthora megakarya and P. palmivora, two closely related causual agents of cacao black pod achieved similar genome size and gene model numbers by different mechanisms.</title>
        <authorList>
            <person name="Ali S."/>
            <person name="Shao J."/>
            <person name="Larry D.J."/>
            <person name="Kronmiller B."/>
            <person name="Shen D."/>
            <person name="Strem M.D."/>
            <person name="Melnick R.L."/>
            <person name="Guiltinan M.J."/>
            <person name="Tyler B.M."/>
            <person name="Meinhardt L.W."/>
            <person name="Bailey B.A."/>
        </authorList>
    </citation>
    <scope>NUCLEOTIDE SEQUENCE [LARGE SCALE GENOMIC DNA]</scope>
    <source>
        <strain evidence="2">zdho120</strain>
    </source>
</reference>
<dbReference type="Proteomes" id="UP000198211">
    <property type="component" value="Unassembled WGS sequence"/>
</dbReference>
<accession>A0A225WWX0</accession>
<sequence length="99" mass="11199">MMGKVRCALRGANLPAAWWPEALKYMTYVQNCTSMSRLKNRTPYELVKDMSLDVKTLQVWGCIGFANVPEAVRKDKKLSARAISVDFSESSRTHKGIVF</sequence>
<comment type="caution">
    <text evidence="1">The sequence shown here is derived from an EMBL/GenBank/DDBJ whole genome shotgun (WGS) entry which is preliminary data.</text>
</comment>
<evidence type="ECO:0000313" key="1">
    <source>
        <dbReference type="EMBL" id="OWZ22113.1"/>
    </source>
</evidence>
<organism evidence="1 2">
    <name type="scientific">Phytophthora megakarya</name>
    <dbReference type="NCBI Taxonomy" id="4795"/>
    <lineage>
        <taxon>Eukaryota</taxon>
        <taxon>Sar</taxon>
        <taxon>Stramenopiles</taxon>
        <taxon>Oomycota</taxon>
        <taxon>Peronosporomycetes</taxon>
        <taxon>Peronosporales</taxon>
        <taxon>Peronosporaceae</taxon>
        <taxon>Phytophthora</taxon>
    </lineage>
</organism>